<reference evidence="2 3" key="1">
    <citation type="submission" date="2020-03" db="EMBL/GenBank/DDBJ databases">
        <title>Draft Genome Sequence of Cudoniella acicularis.</title>
        <authorList>
            <person name="Buettner E."/>
            <person name="Kellner H."/>
        </authorList>
    </citation>
    <scope>NUCLEOTIDE SEQUENCE [LARGE SCALE GENOMIC DNA]</scope>
    <source>
        <strain evidence="2 3">DSM 108380</strain>
    </source>
</reference>
<dbReference type="EMBL" id="JAAMPI010001232">
    <property type="protein sequence ID" value="KAF4626069.1"/>
    <property type="molecule type" value="Genomic_DNA"/>
</dbReference>
<evidence type="ECO:0000256" key="1">
    <source>
        <dbReference type="SAM" id="MobiDB-lite"/>
    </source>
</evidence>
<dbReference type="SUPFAM" id="SSF48452">
    <property type="entry name" value="TPR-like"/>
    <property type="match status" value="1"/>
</dbReference>
<dbReference type="AlphaFoldDB" id="A0A8H4W002"/>
<evidence type="ECO:0000313" key="2">
    <source>
        <dbReference type="EMBL" id="KAF4626069.1"/>
    </source>
</evidence>
<dbReference type="InterPro" id="IPR053137">
    <property type="entry name" value="NLR-like"/>
</dbReference>
<proteinExistence type="predicted"/>
<dbReference type="InterPro" id="IPR027417">
    <property type="entry name" value="P-loop_NTPase"/>
</dbReference>
<dbReference type="PANTHER" id="PTHR46082:SF6">
    <property type="entry name" value="AAA+ ATPASE DOMAIN-CONTAINING PROTEIN-RELATED"/>
    <property type="match status" value="1"/>
</dbReference>
<feature type="region of interest" description="Disordered" evidence="1">
    <location>
        <begin position="617"/>
        <end position="643"/>
    </location>
</feature>
<dbReference type="Gene3D" id="3.40.50.300">
    <property type="entry name" value="P-loop containing nucleotide triphosphate hydrolases"/>
    <property type="match status" value="1"/>
</dbReference>
<feature type="compositionally biased region" description="Basic and acidic residues" evidence="1">
    <location>
        <begin position="632"/>
        <end position="643"/>
    </location>
</feature>
<dbReference type="SUPFAM" id="SSF52540">
    <property type="entry name" value="P-loop containing nucleoside triphosphate hydrolases"/>
    <property type="match status" value="1"/>
</dbReference>
<name>A0A8H4W002_9HELO</name>
<dbReference type="Gene3D" id="1.25.40.10">
    <property type="entry name" value="Tetratricopeptide repeat domain"/>
    <property type="match status" value="1"/>
</dbReference>
<keyword evidence="3" id="KW-1185">Reference proteome</keyword>
<dbReference type="Proteomes" id="UP000566819">
    <property type="component" value="Unassembled WGS sequence"/>
</dbReference>
<dbReference type="PANTHER" id="PTHR46082">
    <property type="entry name" value="ATP/GTP-BINDING PROTEIN-RELATED"/>
    <property type="match status" value="1"/>
</dbReference>
<organism evidence="2 3">
    <name type="scientific">Cudoniella acicularis</name>
    <dbReference type="NCBI Taxonomy" id="354080"/>
    <lineage>
        <taxon>Eukaryota</taxon>
        <taxon>Fungi</taxon>
        <taxon>Dikarya</taxon>
        <taxon>Ascomycota</taxon>
        <taxon>Pezizomycotina</taxon>
        <taxon>Leotiomycetes</taxon>
        <taxon>Helotiales</taxon>
        <taxon>Tricladiaceae</taxon>
        <taxon>Cudoniella</taxon>
    </lineage>
</organism>
<sequence>MAGSQTIRDILTDDELQYEVDITCTPTCDGSQTLTALVKFKGGNPKFLSLLEHDPLGDWQVVMGDDDINFDCYFFGFTQLYPTTLGIHIIAITGLDGHAYGSWRGKGSLGRMWLRDFLSKDLPNCRTMIYGDNSKLSSHGINTIMDYGREFLEAIKRVRHTQELRERPLFSIAHNFGRIILASALLGLPDSMEAPIPVNADHSQIVKFDSPHTEPYETAVRYLKQFEQDTRKVVSDQFCAPILYPDLLVSILNPRPTVPFDRDTKFVGRRDVLAALALRFCQSNSHNRVVLVGLGGQIAIEYSYRLRAKDPQVWVFWVYASTAERFEQAYRFIATELDLPGYIPQTTNGSVLLTTRDQRAATWLSSGYMSVIPVNLMDSNNAEQLLCTNIPEGISTSSDCAELAKELDYLPLAINQAAAYVSAKAIRMSVSKYLMLYRQDEQSQTRLLDEESGDLRRDPGVPNFVIRTWQISFDQIKRNKPQAAELLSLVAMLDRQGIPEFLLCVQYPSALDLEDALAPLDEFSLITIKGAWYSWLQGHYEIAKAETQESLAAREHLLQDDDGRIFDSIGMLALVLQYQGKYNKAETLNRRVLVRYEAVLGPEHPDTLTSMNNLAGVLDSQGKGARPKAPRHAYEHEQPSPSA</sequence>
<protein>
    <submittedName>
        <fullName evidence="2">Uncharacterized protein</fullName>
    </submittedName>
</protein>
<dbReference type="InterPro" id="IPR011990">
    <property type="entry name" value="TPR-like_helical_dom_sf"/>
</dbReference>
<accession>A0A8H4W002</accession>
<dbReference type="Pfam" id="PF13424">
    <property type="entry name" value="TPR_12"/>
    <property type="match status" value="1"/>
</dbReference>
<dbReference type="OrthoDB" id="1658288at2759"/>
<gene>
    <name evidence="2" type="ORF">G7Y89_g12092</name>
</gene>
<evidence type="ECO:0000313" key="3">
    <source>
        <dbReference type="Proteomes" id="UP000566819"/>
    </source>
</evidence>
<comment type="caution">
    <text evidence="2">The sequence shown here is derived from an EMBL/GenBank/DDBJ whole genome shotgun (WGS) entry which is preliminary data.</text>
</comment>